<protein>
    <submittedName>
        <fullName evidence="1">Uncharacterized protein</fullName>
    </submittedName>
</protein>
<keyword evidence="2" id="KW-1185">Reference proteome</keyword>
<evidence type="ECO:0000313" key="2">
    <source>
        <dbReference type="Proteomes" id="UP001150581"/>
    </source>
</evidence>
<dbReference type="Proteomes" id="UP001150581">
    <property type="component" value="Unassembled WGS sequence"/>
</dbReference>
<comment type="caution">
    <text evidence="1">The sequence shown here is derived from an EMBL/GenBank/DDBJ whole genome shotgun (WGS) entry which is preliminary data.</text>
</comment>
<gene>
    <name evidence="1" type="ORF">LPJ66_010526</name>
</gene>
<organism evidence="1 2">
    <name type="scientific">Kickxella alabastrina</name>
    <dbReference type="NCBI Taxonomy" id="61397"/>
    <lineage>
        <taxon>Eukaryota</taxon>
        <taxon>Fungi</taxon>
        <taxon>Fungi incertae sedis</taxon>
        <taxon>Zoopagomycota</taxon>
        <taxon>Kickxellomycotina</taxon>
        <taxon>Kickxellomycetes</taxon>
        <taxon>Kickxellales</taxon>
        <taxon>Kickxellaceae</taxon>
        <taxon>Kickxella</taxon>
    </lineage>
</organism>
<accession>A0ACC1I077</accession>
<feature type="non-terminal residue" evidence="1">
    <location>
        <position position="378"/>
    </location>
</feature>
<proteinExistence type="predicted"/>
<name>A0ACC1I077_9FUNG</name>
<reference evidence="1" key="1">
    <citation type="submission" date="2022-07" db="EMBL/GenBank/DDBJ databases">
        <title>Phylogenomic reconstructions and comparative analyses of Kickxellomycotina fungi.</title>
        <authorList>
            <person name="Reynolds N.K."/>
            <person name="Stajich J.E."/>
            <person name="Barry K."/>
            <person name="Grigoriev I.V."/>
            <person name="Crous P."/>
            <person name="Smith M.E."/>
        </authorList>
    </citation>
    <scope>NUCLEOTIDE SEQUENCE</scope>
    <source>
        <strain evidence="1">Benny 63K</strain>
    </source>
</reference>
<evidence type="ECO:0000313" key="1">
    <source>
        <dbReference type="EMBL" id="KAJ1884622.1"/>
    </source>
</evidence>
<dbReference type="EMBL" id="JANBPG010002789">
    <property type="protein sequence ID" value="KAJ1884622.1"/>
    <property type="molecule type" value="Genomic_DNA"/>
</dbReference>
<sequence length="378" mass="40475">MKSKVAEAVGGSLANVVGGVYNLVSYVNPLSSGSSTSGAAPRVVAPAESEEDRRSNSTRSNLLPINDIGEGKGPTILESAGTSVAADLDEHSLADANADNPENNRPPTPTKGNGIARMLRFQSPATDSMTPPKEDSPQQQLKQSDPVLLNVQQRTGHQFKPGAEERRRYMKRMGKAPQLESSDDDDAGDEPDADDTYSHVADSQRQSSKAHGIDAWRFITPRTKRVKRRALWRLFLAQAIAPTVYDEVPMGSSPALSPVADTESLRRRMLSAQQQQQGALRPKQSSAGMRAATASAAASIAPSVESQGAGARSGRSAVWAMEFSVCGRYLAAGGQDGVVRVWRLLAFARDQAKRDAQQQQPPAMLRMRTAGCHLSTGS</sequence>